<evidence type="ECO:0000313" key="3">
    <source>
        <dbReference type="EMBL" id="MBK0402421.1"/>
    </source>
</evidence>
<organism evidence="3 4">
    <name type="scientific">Adhaeribacter terrigena</name>
    <dbReference type="NCBI Taxonomy" id="2793070"/>
    <lineage>
        <taxon>Bacteria</taxon>
        <taxon>Pseudomonadati</taxon>
        <taxon>Bacteroidota</taxon>
        <taxon>Cytophagia</taxon>
        <taxon>Cytophagales</taxon>
        <taxon>Hymenobacteraceae</taxon>
        <taxon>Adhaeribacter</taxon>
    </lineage>
</organism>
<sequence>MKKIILSFLTFGLGFQAQAQQTILQERNYLPQPNYTQIGASAVDKNGNIFYSGATTVSGGNYSNRFLLVKPNADTLWTKRNPVTLVLPNQSVLTLKSGQYVAGGNRLNQSTPAITLQQLDQFGSFVRTNLFTKPTMVNIMLALPNKSMYLGGGSGRFMEFSFMHTDSLGNLLWDKDYSWHINDRFVDMKFARNGDIVGAGNTPYPVGPYHIKLMRVNQQGDSLDAKQLIVTNPSRNESMSPNFNSITALTDSGFLITAATDTTTATASVSMGMVVKVDSAFNVQWHYVHRTPALETYVFTKARELTDGSVLVLGFKQAPISGANLNGFQLYHFDQQGQLINTYPFTSNICSQVWGLTFDNLADGSFMIGGRCGNNPPVSFGFYVANVKVAGLPPVVPPFNVPAITGMKEETFLAGITLGQSYPNPTTSEAIIPYSLPKNYNKASIIVQEIASGREIRKYELKRNSSSLTVDLSNLNSGLYLYSLVVDDRPLATKKLAVMK</sequence>
<keyword evidence="1" id="KW-0732">Signal</keyword>
<feature type="signal peptide" evidence="1">
    <location>
        <begin position="1"/>
        <end position="19"/>
    </location>
</feature>
<proteinExistence type="predicted"/>
<name>A0ABS1BZ47_9BACT</name>
<evidence type="ECO:0000256" key="1">
    <source>
        <dbReference type="SAM" id="SignalP"/>
    </source>
</evidence>
<dbReference type="EMBL" id="JAEHFX010000002">
    <property type="protein sequence ID" value="MBK0402421.1"/>
    <property type="molecule type" value="Genomic_DNA"/>
</dbReference>
<gene>
    <name evidence="3" type="ORF">I5M27_05455</name>
</gene>
<feature type="domain" description="Secretion system C-terminal sorting" evidence="2">
    <location>
        <begin position="422"/>
        <end position="496"/>
    </location>
</feature>
<dbReference type="Pfam" id="PF18962">
    <property type="entry name" value="Por_Secre_tail"/>
    <property type="match status" value="1"/>
</dbReference>
<reference evidence="3 4" key="1">
    <citation type="submission" date="2020-12" db="EMBL/GenBank/DDBJ databases">
        <title>Bacterial novel species Adhaeribacter sp. BT258 isolated from soil.</title>
        <authorList>
            <person name="Jung H.-Y."/>
        </authorList>
    </citation>
    <scope>NUCLEOTIDE SEQUENCE [LARGE SCALE GENOMIC DNA]</scope>
    <source>
        <strain evidence="3 4">BT258</strain>
    </source>
</reference>
<dbReference type="InterPro" id="IPR026444">
    <property type="entry name" value="Secre_tail"/>
</dbReference>
<evidence type="ECO:0000259" key="2">
    <source>
        <dbReference type="Pfam" id="PF18962"/>
    </source>
</evidence>
<dbReference type="RefSeq" id="WP_200505166.1">
    <property type="nucleotide sequence ID" value="NZ_JAEHFX010000002.1"/>
</dbReference>
<accession>A0ABS1BZ47</accession>
<dbReference type="Proteomes" id="UP000644147">
    <property type="component" value="Unassembled WGS sequence"/>
</dbReference>
<evidence type="ECO:0000313" key="4">
    <source>
        <dbReference type="Proteomes" id="UP000644147"/>
    </source>
</evidence>
<feature type="chain" id="PRO_5046030575" evidence="1">
    <location>
        <begin position="20"/>
        <end position="500"/>
    </location>
</feature>
<protein>
    <submittedName>
        <fullName evidence="3">T9SS type A sorting domain-containing protein</fullName>
    </submittedName>
</protein>
<keyword evidence="4" id="KW-1185">Reference proteome</keyword>
<comment type="caution">
    <text evidence="3">The sequence shown here is derived from an EMBL/GenBank/DDBJ whole genome shotgun (WGS) entry which is preliminary data.</text>
</comment>